<dbReference type="PANTHER" id="PTHR43660">
    <property type="entry name" value="DIPEPTIDYL CARBOXYPEPTIDASE"/>
    <property type="match status" value="1"/>
</dbReference>
<evidence type="ECO:0000256" key="2">
    <source>
        <dbReference type="ARBA" id="ARBA00006040"/>
    </source>
</evidence>
<organism evidence="9">
    <name type="scientific">bioreactor metagenome</name>
    <dbReference type="NCBI Taxonomy" id="1076179"/>
    <lineage>
        <taxon>unclassified sequences</taxon>
        <taxon>metagenomes</taxon>
        <taxon>ecological metagenomes</taxon>
    </lineage>
</organism>
<name>A0A644VWH4_9ZZZZ</name>
<dbReference type="FunFam" id="3.40.390.10:FF:000009">
    <property type="entry name" value="Oligopeptidase A"/>
    <property type="match status" value="1"/>
</dbReference>
<evidence type="ECO:0000256" key="4">
    <source>
        <dbReference type="ARBA" id="ARBA00022723"/>
    </source>
</evidence>
<comment type="cofactor">
    <cofactor evidence="1">
        <name>Zn(2+)</name>
        <dbReference type="ChEBI" id="CHEBI:29105"/>
    </cofactor>
</comment>
<protein>
    <submittedName>
        <fullName evidence="9">Dipeptidyl carboxypeptidase</fullName>
        <ecNumber evidence="9">3.4.15.5</ecNumber>
    </submittedName>
</protein>
<dbReference type="GO" id="GO:0008241">
    <property type="term" value="F:peptidyl-dipeptidase activity"/>
    <property type="evidence" value="ECO:0007669"/>
    <property type="project" value="UniProtKB-EC"/>
</dbReference>
<evidence type="ECO:0000256" key="1">
    <source>
        <dbReference type="ARBA" id="ARBA00001947"/>
    </source>
</evidence>
<keyword evidence="3" id="KW-0645">Protease</keyword>
<keyword evidence="6" id="KW-0862">Zinc</keyword>
<keyword evidence="7" id="KW-0482">Metalloprotease</keyword>
<keyword evidence="4" id="KW-0479">Metal-binding</keyword>
<dbReference type="EMBL" id="VSSQ01000437">
    <property type="protein sequence ID" value="MPL94683.1"/>
    <property type="molecule type" value="Genomic_DNA"/>
</dbReference>
<keyword evidence="5 9" id="KW-0378">Hydrolase</keyword>
<dbReference type="GO" id="GO:0006508">
    <property type="term" value="P:proteolysis"/>
    <property type="evidence" value="ECO:0007669"/>
    <property type="project" value="UniProtKB-KW"/>
</dbReference>
<dbReference type="Gene3D" id="3.40.390.10">
    <property type="entry name" value="Collagenase (Catalytic Domain)"/>
    <property type="match status" value="1"/>
</dbReference>
<dbReference type="Gene3D" id="1.10.1370.40">
    <property type="match status" value="1"/>
</dbReference>
<accession>A0A644VWH4</accession>
<evidence type="ECO:0000256" key="7">
    <source>
        <dbReference type="ARBA" id="ARBA00023049"/>
    </source>
</evidence>
<dbReference type="PANTHER" id="PTHR43660:SF1">
    <property type="entry name" value="DIPEPTIDYL CARBOXYPEPTIDASE"/>
    <property type="match status" value="1"/>
</dbReference>
<dbReference type="GO" id="GO:0004180">
    <property type="term" value="F:carboxypeptidase activity"/>
    <property type="evidence" value="ECO:0007669"/>
    <property type="project" value="UniProtKB-KW"/>
</dbReference>
<dbReference type="GO" id="GO:0004222">
    <property type="term" value="F:metalloendopeptidase activity"/>
    <property type="evidence" value="ECO:0007669"/>
    <property type="project" value="InterPro"/>
</dbReference>
<evidence type="ECO:0000256" key="5">
    <source>
        <dbReference type="ARBA" id="ARBA00022801"/>
    </source>
</evidence>
<dbReference type="SUPFAM" id="SSF55486">
    <property type="entry name" value="Metalloproteases ('zincins'), catalytic domain"/>
    <property type="match status" value="1"/>
</dbReference>
<dbReference type="InterPro" id="IPR045090">
    <property type="entry name" value="Pept_M3A_M3B"/>
</dbReference>
<dbReference type="PROSITE" id="PS51257">
    <property type="entry name" value="PROKAR_LIPOPROTEIN"/>
    <property type="match status" value="1"/>
</dbReference>
<evidence type="ECO:0000256" key="6">
    <source>
        <dbReference type="ARBA" id="ARBA00022833"/>
    </source>
</evidence>
<dbReference type="InterPro" id="IPR024077">
    <property type="entry name" value="Neurolysin/TOP_dom2"/>
</dbReference>
<dbReference type="InterPro" id="IPR024079">
    <property type="entry name" value="MetalloPept_cat_dom_sf"/>
</dbReference>
<proteinExistence type="inferred from homology"/>
<dbReference type="EC" id="3.4.15.5" evidence="9"/>
<dbReference type="CDD" id="cd06456">
    <property type="entry name" value="M3A_DCP"/>
    <property type="match status" value="1"/>
</dbReference>
<dbReference type="Gene3D" id="1.10.1370.10">
    <property type="entry name" value="Neurolysin, domain 3"/>
    <property type="match status" value="1"/>
</dbReference>
<comment type="caution">
    <text evidence="9">The sequence shown here is derived from an EMBL/GenBank/DDBJ whole genome shotgun (WGS) entry which is preliminary data.</text>
</comment>
<dbReference type="AlphaFoldDB" id="A0A644VWH4"/>
<evidence type="ECO:0000313" key="9">
    <source>
        <dbReference type="EMBL" id="MPL94683.1"/>
    </source>
</evidence>
<feature type="domain" description="Peptidase M3A/M3B catalytic" evidence="8">
    <location>
        <begin position="246"/>
        <end position="694"/>
    </location>
</feature>
<dbReference type="InterPro" id="IPR034005">
    <property type="entry name" value="M3A_DCP"/>
</dbReference>
<sequence>MKQLILSLLIGMTLIGCNSKNPFFSEYENEYGIPPFEKIKTEHYLPAFKEGINQQQAEFDAIAENTEAPTFENTIEALELSGVLLDKVSSVFFNLYSAETNDELAEIANEVSPLLSEHGDNLYLNDKIFARIKTLYLDKENLSLNDEQNRVLENYYKDFVRSGADLSAEDKAKLREINKELSMAELTFGQNLLAENNAYQRFVTDEAELAGLPESVKQAAAEAAKEAGQEGKWLFTTSKASFMPVLQYGENRQLRKDLLLAWANRGDNGNANDNKETIKKIMQLRIQRSNLLGFKTPAHFILEDKMAKTPEKVYEFLATVWQPAVNQAKKEAYDLQKLMDEAGKGEKLEAWDWWYYAEKLRKAKYDLDEEAIRPYFKMENVRQGAFDLAGKLWGLQFTALTDYPKYHPDMEAFKVTNADGSLVGVLITDYFPRPGKRAGAWMNEYRKQHYRDGQNIRPVIVNVGNFTKPTSDKPSLLSMDDVQTLFHEFGHGLHGLLAQSTYISLSGTSVVRDFVELPSQIMENWCFEPQVMKTYARHYETGEVMPDELMEKIQKAGTFNQGFVMTELLSAAILDMDYHTLTNADNLDVNAFEKASMERMGMIPEIIVRYRSTNFNHVFGGGYAAGYYSYTWAEVLDADAYQAFVETGDIYNQEVATSFRKNILEKGDSEDAMNLYLKFRGKEPDPTALLRKRGFIQ</sequence>
<reference evidence="9" key="1">
    <citation type="submission" date="2019-08" db="EMBL/GenBank/DDBJ databases">
        <authorList>
            <person name="Kucharzyk K."/>
            <person name="Murdoch R.W."/>
            <person name="Higgins S."/>
            <person name="Loffler F."/>
        </authorList>
    </citation>
    <scope>NUCLEOTIDE SEQUENCE</scope>
</reference>
<comment type="similarity">
    <text evidence="2">Belongs to the peptidase M3 family.</text>
</comment>
<keyword evidence="9" id="KW-0121">Carboxypeptidase</keyword>
<dbReference type="Pfam" id="PF01432">
    <property type="entry name" value="Peptidase_M3"/>
    <property type="match status" value="1"/>
</dbReference>
<gene>
    <name evidence="9" type="primary">dcp_8</name>
    <name evidence="9" type="ORF">SDC9_40838</name>
</gene>
<dbReference type="InterPro" id="IPR001567">
    <property type="entry name" value="Pept_M3A_M3B_dom"/>
</dbReference>
<evidence type="ECO:0000259" key="8">
    <source>
        <dbReference type="Pfam" id="PF01432"/>
    </source>
</evidence>
<dbReference type="GO" id="GO:0046872">
    <property type="term" value="F:metal ion binding"/>
    <property type="evidence" value="ECO:0007669"/>
    <property type="project" value="UniProtKB-KW"/>
</dbReference>
<dbReference type="GO" id="GO:0005829">
    <property type="term" value="C:cytosol"/>
    <property type="evidence" value="ECO:0007669"/>
    <property type="project" value="TreeGrafter"/>
</dbReference>
<evidence type="ECO:0000256" key="3">
    <source>
        <dbReference type="ARBA" id="ARBA00022670"/>
    </source>
</evidence>